<dbReference type="Gene3D" id="3.30.70.100">
    <property type="match status" value="1"/>
</dbReference>
<evidence type="ECO:0000313" key="3">
    <source>
        <dbReference type="Proteomes" id="UP000292547"/>
    </source>
</evidence>
<keyword evidence="3" id="KW-1185">Reference proteome</keyword>
<dbReference type="STRING" id="73044.GCA_000725795_03996"/>
<protein>
    <submittedName>
        <fullName evidence="2">Antibiotic biosynthesis monooxygenase</fullName>
    </submittedName>
</protein>
<dbReference type="PROSITE" id="PS51725">
    <property type="entry name" value="ABM"/>
    <property type="match status" value="1"/>
</dbReference>
<dbReference type="RefSeq" id="WP_031182157.1">
    <property type="nucleotide sequence ID" value="NZ_CP032229.1"/>
</dbReference>
<organism evidence="2 3">
    <name type="scientific">Streptomyces seoulensis</name>
    <dbReference type="NCBI Taxonomy" id="73044"/>
    <lineage>
        <taxon>Bacteria</taxon>
        <taxon>Bacillati</taxon>
        <taxon>Actinomycetota</taxon>
        <taxon>Actinomycetes</taxon>
        <taxon>Kitasatosporales</taxon>
        <taxon>Streptomycetaceae</taxon>
        <taxon>Streptomyces</taxon>
    </lineage>
</organism>
<sequence>MTLTAHIDTTRPVATLINVFTVSPDRQVELVDLLSRATEETMKHRPGFICANFHASLDGESVVNYAQWETEEHYRAMLADPEARVHMDKAATIATHVQPRLFRVESVHAG</sequence>
<dbReference type="Proteomes" id="UP000292547">
    <property type="component" value="Chromosome"/>
</dbReference>
<gene>
    <name evidence="2" type="ORF">D0Z67_26385</name>
</gene>
<accession>A0A4P6U0P2</accession>
<evidence type="ECO:0000259" key="1">
    <source>
        <dbReference type="PROSITE" id="PS51725"/>
    </source>
</evidence>
<dbReference type="Pfam" id="PF03992">
    <property type="entry name" value="ABM"/>
    <property type="match status" value="1"/>
</dbReference>
<keyword evidence="2" id="KW-0503">Monooxygenase</keyword>
<dbReference type="KEGG" id="sseo:D0Z67_26385"/>
<dbReference type="GO" id="GO:0004497">
    <property type="term" value="F:monooxygenase activity"/>
    <property type="evidence" value="ECO:0007669"/>
    <property type="project" value="UniProtKB-KW"/>
</dbReference>
<evidence type="ECO:0000313" key="2">
    <source>
        <dbReference type="EMBL" id="QBJ93459.1"/>
    </source>
</evidence>
<proteinExistence type="predicted"/>
<dbReference type="EMBL" id="CP032229">
    <property type="protein sequence ID" value="QBJ93459.1"/>
    <property type="molecule type" value="Genomic_DNA"/>
</dbReference>
<feature type="domain" description="ABM" evidence="1">
    <location>
        <begin position="14"/>
        <end position="102"/>
    </location>
</feature>
<reference evidence="2 3" key="1">
    <citation type="submission" date="2018-08" db="EMBL/GenBank/DDBJ databases">
        <title>The complete genome sequence of Streptomyces seoulensis, a pioneer strain for nickel superoxide dismutase discovery.</title>
        <authorList>
            <person name="Shin J."/>
            <person name="Lee J.-S."/>
            <person name="Lee E.-J."/>
            <person name="Youn H.-D."/>
        </authorList>
    </citation>
    <scope>NUCLEOTIDE SEQUENCE [LARGE SCALE GENOMIC DNA]</scope>
    <source>
        <strain evidence="2 3">KCTC 9819</strain>
    </source>
</reference>
<dbReference type="AlphaFoldDB" id="A0A4P6U0P2"/>
<keyword evidence="2" id="KW-0560">Oxidoreductase</keyword>
<dbReference type="SUPFAM" id="SSF54909">
    <property type="entry name" value="Dimeric alpha+beta barrel"/>
    <property type="match status" value="1"/>
</dbReference>
<name>A0A4P6U0P2_STRSO</name>
<dbReference type="InterPro" id="IPR011008">
    <property type="entry name" value="Dimeric_a/b-barrel"/>
</dbReference>
<dbReference type="InterPro" id="IPR007138">
    <property type="entry name" value="ABM_dom"/>
</dbReference>
<dbReference type="OrthoDB" id="1493813at2"/>
<dbReference type="GeneID" id="300102439"/>